<keyword evidence="3 14" id="KW-0963">Cytoplasm</keyword>
<dbReference type="GO" id="GO:0061158">
    <property type="term" value="P:3'-UTR-mediated mRNA destabilization"/>
    <property type="evidence" value="ECO:0007669"/>
    <property type="project" value="UniProtKB-UniRule"/>
</dbReference>
<reference evidence="17" key="2">
    <citation type="submission" date="2025-08" db="UniProtKB">
        <authorList>
            <consortium name="Ensembl"/>
        </authorList>
    </citation>
    <scope>IDENTIFICATION</scope>
</reference>
<evidence type="ECO:0000256" key="11">
    <source>
        <dbReference type="ARBA" id="ARBA00023274"/>
    </source>
</evidence>
<evidence type="ECO:0000313" key="18">
    <source>
        <dbReference type="Proteomes" id="UP000694387"/>
    </source>
</evidence>
<accession>A0A9L0IVV9</accession>
<dbReference type="GO" id="GO:0035925">
    <property type="term" value="F:mRNA 3'-UTR AU-rich region binding"/>
    <property type="evidence" value="ECO:0007669"/>
    <property type="project" value="UniProtKB-UniRule"/>
</dbReference>
<evidence type="ECO:0000313" key="17">
    <source>
        <dbReference type="Ensembl" id="ENSEASP00005044243.1"/>
    </source>
</evidence>
<keyword evidence="18" id="KW-1185">Reference proteome</keyword>
<evidence type="ECO:0000256" key="5">
    <source>
        <dbReference type="ARBA" id="ARBA00022737"/>
    </source>
</evidence>
<feature type="zinc finger region" description="C3H1-type" evidence="13">
    <location>
        <begin position="458"/>
        <end position="486"/>
    </location>
</feature>
<dbReference type="PROSITE" id="PS50103">
    <property type="entry name" value="ZF_C3H1"/>
    <property type="match status" value="2"/>
</dbReference>
<dbReference type="InterPro" id="IPR045877">
    <property type="entry name" value="ZFP36-like"/>
</dbReference>
<keyword evidence="6 13" id="KW-0863">Zinc-finger</keyword>
<feature type="compositionally biased region" description="Gly residues" evidence="15">
    <location>
        <begin position="801"/>
        <end position="811"/>
    </location>
</feature>
<dbReference type="AlphaFoldDB" id="A0A9L0IVV9"/>
<keyword evidence="2" id="KW-0217">Developmental protein</keyword>
<comment type="function">
    <text evidence="14">Zinc-finger RNA-binding protein that destabilizes several cytoplasmic AU-rich element (ARE)-containing mRNA transcripts by promoting their poly(A) tail removal or deadenylation, and hence provide a mechanism for attenuating protein synthesis. Acts as a 3'-untranslated region (UTR) ARE mRNA-binding adapter protein to communicate signaling events to the mRNA decay machinery. Functions by recruiting the CCR4-NOT deadenylase complex and probably other components of the cytoplasmic RNA decay machinery to the bound ARE-containing mRNAs, and hence promotes ARE-mediated mRNA deadenylation and decay processes. Binds to 3'-UTR ARE of numerous mRNAs.</text>
</comment>
<reference evidence="17" key="3">
    <citation type="submission" date="2025-09" db="UniProtKB">
        <authorList>
            <consortium name="Ensembl"/>
        </authorList>
    </citation>
    <scope>IDENTIFICATION</scope>
</reference>
<evidence type="ECO:0000256" key="8">
    <source>
        <dbReference type="ARBA" id="ARBA00022835"/>
    </source>
</evidence>
<sequence length="811" mass="84934">MPRQPSAWLLPPPPPPRLHVQSGWSCHPLRPRAPAPWPGHPLQASWAARTVAIFLHFAIPAPSVKPRVGDKSSAISPSRTGRKKTRPGLQNPGHVKCAGDFQEHSPRGEEPYLPAATQLHPSGPSSPRHPRRRGSLPRPEASLPPPRGKKLAATNGRPGRRLTSASRRAALPGDPDGVSVLSPPPARPPSGCRALGLYIERALAGRRVPAVRELPSAPRGGAGRVPRGAEEQSLLLSPFPPHFALPGTLKPVHAASLSLCSRPPANFRSLPRPSPVIRRGSSPAAPPRGLLRTSLPAAPTITGSRNMSTTLLSAFYDIDFLCKTEKSLANLNLNMLDKKAVGTPVAAAPSSGFTPGFLRRHSASNLHALAHPAPSPGSCSPKFPGAANGSSCGSGAAGGPASYGTLKEPSGGGGTALLNKENKFRDRSFSENGERSQHLLHLQQQQKGGGGSQINSTRYKTELCRPFEESGTCKYGEKCQFAHGFHELRSLTRHPKYKTELCRTFHTIGFCPYGPRCHFIHNAEERRPAPSGAASGDLRSFSARDALHLGFPREPRPKLHHSLSFSGFPSGHHQPPGGLESPLLLDSPTSRTPPPPSCSSASSCSSSASSCSSDLLAPGAPCAACSSASCANNAFAFGPELSSLITPLAIQTHNFAAVAAAAYYLPQPAAAAAAAAAAAGPGAPRAAPGAAQRAPPAQRRRAALAALQFPAAAPPVRVARVRRAAQPPGLAVGPRQLLERLLELGQSQRLRVPQPRPRPPPAHLQPALHLRRLRQEGASEEEGKAVLGVLEGPPAVSPLPGTGGTGVGGDI</sequence>
<evidence type="ECO:0000256" key="10">
    <source>
        <dbReference type="ARBA" id="ARBA00023242"/>
    </source>
</evidence>
<protein>
    <recommendedName>
        <fullName evidence="12 14">mRNA decay activator protein ZFP36</fullName>
    </recommendedName>
    <alternativeName>
        <fullName evidence="14">Zinc finger protein 36</fullName>
    </alternativeName>
</protein>
<evidence type="ECO:0000256" key="2">
    <source>
        <dbReference type="ARBA" id="ARBA00022473"/>
    </source>
</evidence>
<evidence type="ECO:0000256" key="3">
    <source>
        <dbReference type="ARBA" id="ARBA00022490"/>
    </source>
</evidence>
<evidence type="ECO:0000256" key="15">
    <source>
        <dbReference type="SAM" id="MobiDB-lite"/>
    </source>
</evidence>
<keyword evidence="11 14" id="KW-0687">Ribonucleoprotein</keyword>
<dbReference type="GO" id="GO:0005737">
    <property type="term" value="C:cytoplasm"/>
    <property type="evidence" value="ECO:0007669"/>
    <property type="project" value="UniProtKB-SubCell"/>
</dbReference>
<dbReference type="Proteomes" id="UP000694387">
    <property type="component" value="Chromosome 6"/>
</dbReference>
<dbReference type="InterPro" id="IPR036855">
    <property type="entry name" value="Znf_CCCH_sf"/>
</dbReference>
<feature type="region of interest" description="Disordered" evidence="15">
    <location>
        <begin position="63"/>
        <end position="187"/>
    </location>
</feature>
<dbReference type="Ensembl" id="ENSEAST00005081162.1">
    <property type="protein sequence ID" value="ENSEASP00005044243.1"/>
    <property type="gene ID" value="ENSEASG00005005027.2"/>
</dbReference>
<comment type="subcellular location">
    <subcellularLocation>
        <location evidence="1">Cytoplasmic granule</location>
    </subcellularLocation>
    <subcellularLocation>
        <location evidence="14">Nucleus</location>
    </subcellularLocation>
    <subcellularLocation>
        <location evidence="14">Cytoplasm</location>
    </subcellularLocation>
</comment>
<dbReference type="SMART" id="SM00356">
    <property type="entry name" value="ZnF_C3H1"/>
    <property type="match status" value="2"/>
</dbReference>
<dbReference type="FunFam" id="4.10.1000.10:FF:000001">
    <property type="entry name" value="zinc finger CCCH domain-containing protein 15-like"/>
    <property type="match status" value="1"/>
</dbReference>
<name>A0A9L0IVV9_EQUAS</name>
<dbReference type="GO" id="GO:0000178">
    <property type="term" value="C:exosome (RNase complex)"/>
    <property type="evidence" value="ECO:0007669"/>
    <property type="project" value="UniProtKB-KW"/>
</dbReference>
<dbReference type="GO" id="GO:0008270">
    <property type="term" value="F:zinc ion binding"/>
    <property type="evidence" value="ECO:0007669"/>
    <property type="project" value="UniProtKB-KW"/>
</dbReference>
<evidence type="ECO:0000256" key="14">
    <source>
        <dbReference type="RuleBase" id="RU369014"/>
    </source>
</evidence>
<evidence type="ECO:0000259" key="16">
    <source>
        <dbReference type="PROSITE" id="PS50103"/>
    </source>
</evidence>
<organism evidence="17 18">
    <name type="scientific">Equus asinus</name>
    <name type="common">Donkey</name>
    <name type="synonym">Equus africanus asinus</name>
    <dbReference type="NCBI Taxonomy" id="9793"/>
    <lineage>
        <taxon>Eukaryota</taxon>
        <taxon>Metazoa</taxon>
        <taxon>Chordata</taxon>
        <taxon>Craniata</taxon>
        <taxon>Vertebrata</taxon>
        <taxon>Euteleostomi</taxon>
        <taxon>Mammalia</taxon>
        <taxon>Eutheria</taxon>
        <taxon>Laurasiatheria</taxon>
        <taxon>Perissodactyla</taxon>
        <taxon>Equidae</taxon>
        <taxon>Equus</taxon>
    </lineage>
</organism>
<dbReference type="FunFam" id="4.10.1000.10:FF:000002">
    <property type="entry name" value="Zinc finger protein 36, C3H1 type-like 1"/>
    <property type="match status" value="1"/>
</dbReference>
<evidence type="ECO:0000256" key="6">
    <source>
        <dbReference type="ARBA" id="ARBA00022771"/>
    </source>
</evidence>
<dbReference type="Pfam" id="PF00642">
    <property type="entry name" value="zf-CCCH"/>
    <property type="match status" value="2"/>
</dbReference>
<dbReference type="GO" id="GO:1990904">
    <property type="term" value="C:ribonucleoprotein complex"/>
    <property type="evidence" value="ECO:0007669"/>
    <property type="project" value="UniProtKB-KW"/>
</dbReference>
<dbReference type="InterPro" id="IPR007635">
    <property type="entry name" value="Tis11B_N"/>
</dbReference>
<evidence type="ECO:0000256" key="9">
    <source>
        <dbReference type="ARBA" id="ARBA00022884"/>
    </source>
</evidence>
<proteinExistence type="predicted"/>
<feature type="region of interest" description="Disordered" evidence="15">
    <location>
        <begin position="790"/>
        <end position="811"/>
    </location>
</feature>
<feature type="compositionally biased region" description="Low complexity" evidence="15">
    <location>
        <begin position="161"/>
        <end position="171"/>
    </location>
</feature>
<dbReference type="Gene3D" id="4.10.1000.10">
    <property type="entry name" value="Zinc finger, CCCH-type"/>
    <property type="match status" value="2"/>
</dbReference>
<keyword evidence="7 13" id="KW-0862">Zinc</keyword>
<keyword evidence="4 13" id="KW-0479">Metal-binding</keyword>
<dbReference type="GO" id="GO:1900153">
    <property type="term" value="P:positive regulation of nuclear-transcribed mRNA catabolic process, deadenylation-dependent decay"/>
    <property type="evidence" value="ECO:0007669"/>
    <property type="project" value="UniProtKB-UniRule"/>
</dbReference>
<dbReference type="InterPro" id="IPR000571">
    <property type="entry name" value="Znf_CCCH"/>
</dbReference>
<evidence type="ECO:0000256" key="4">
    <source>
        <dbReference type="ARBA" id="ARBA00022723"/>
    </source>
</evidence>
<feature type="region of interest" description="Disordered" evidence="15">
    <location>
        <begin position="562"/>
        <end position="599"/>
    </location>
</feature>
<evidence type="ECO:0000256" key="13">
    <source>
        <dbReference type="PROSITE-ProRule" id="PRU00723"/>
    </source>
</evidence>
<evidence type="ECO:0000256" key="1">
    <source>
        <dbReference type="ARBA" id="ARBA00004463"/>
    </source>
</evidence>
<feature type="zinc finger region" description="C3H1-type" evidence="13">
    <location>
        <begin position="496"/>
        <end position="524"/>
    </location>
</feature>
<keyword evidence="8" id="KW-0271">Exosome</keyword>
<feature type="domain" description="C3H1-type" evidence="16">
    <location>
        <begin position="496"/>
        <end position="524"/>
    </location>
</feature>
<dbReference type="GO" id="GO:0005634">
    <property type="term" value="C:nucleus"/>
    <property type="evidence" value="ECO:0007669"/>
    <property type="project" value="UniProtKB-SubCell"/>
</dbReference>
<feature type="domain" description="C3H1-type" evidence="16">
    <location>
        <begin position="458"/>
        <end position="486"/>
    </location>
</feature>
<feature type="compositionally biased region" description="Basic and acidic residues" evidence="15">
    <location>
        <begin position="101"/>
        <end position="110"/>
    </location>
</feature>
<keyword evidence="9" id="KW-0694">RNA-binding</keyword>
<dbReference type="GeneTree" id="ENSGT00940000161584"/>
<reference evidence="17 18" key="1">
    <citation type="journal article" date="2020" name="Nat. Commun.">
        <title>Donkey genomes provide new insights into domestication and selection for coat color.</title>
        <authorList>
            <person name="Wang"/>
            <person name="C."/>
            <person name="Li"/>
            <person name="H."/>
            <person name="Guo"/>
            <person name="Y."/>
            <person name="Huang"/>
            <person name="J."/>
            <person name="Sun"/>
            <person name="Y."/>
            <person name="Min"/>
            <person name="J."/>
            <person name="Wang"/>
            <person name="J."/>
            <person name="Fang"/>
            <person name="X."/>
            <person name="Zhao"/>
            <person name="Z."/>
            <person name="Wang"/>
            <person name="S."/>
            <person name="Zhang"/>
            <person name="Y."/>
            <person name="Liu"/>
            <person name="Q."/>
            <person name="Jiang"/>
            <person name="Q."/>
            <person name="Wang"/>
            <person name="X."/>
            <person name="Guo"/>
            <person name="Y."/>
            <person name="Yang"/>
            <person name="C."/>
            <person name="Wang"/>
            <person name="Y."/>
            <person name="Tian"/>
            <person name="F."/>
            <person name="Zhuang"/>
            <person name="G."/>
            <person name="Fan"/>
            <person name="Y."/>
            <person name="Gao"/>
            <person name="Q."/>
            <person name="Li"/>
            <person name="Y."/>
            <person name="Ju"/>
            <person name="Z."/>
            <person name="Li"/>
            <person name="J."/>
            <person name="Li"/>
            <person name="R."/>
            <person name="Hou"/>
            <person name="M."/>
            <person name="Yang"/>
            <person name="G."/>
            <person name="Liu"/>
            <person name="G."/>
            <person name="Liu"/>
            <person name="W."/>
            <person name="Guo"/>
            <person name="J."/>
            <person name="Pan"/>
            <person name="S."/>
            <person name="Fan"/>
            <person name="G."/>
            <person name="Zhang"/>
            <person name="W."/>
            <person name="Zhang"/>
            <person name="R."/>
            <person name="Yu"/>
            <person name="J."/>
            <person name="Zhang"/>
            <person name="X."/>
            <person name="Yin"/>
            <person name="Q."/>
            <person name="Ji"/>
            <person name="C."/>
            <person name="Jin"/>
            <person name="Y."/>
            <person name="Yue"/>
            <person name="G."/>
            <person name="Liu"/>
            <person name="M."/>
            <person name="Xu"/>
            <person name="J."/>
            <person name="Liu"/>
            <person name="S."/>
            <person name="Jordana"/>
            <person name="J."/>
            <person name="Noce"/>
            <person name="A."/>
            <person name="Amills"/>
            <person name="M."/>
            <person name="Wu"/>
            <person name="D.D."/>
            <person name="Li"/>
            <person name="S."/>
            <person name="Zhou"/>
            <person name="X. and Zhong"/>
            <person name="J."/>
        </authorList>
    </citation>
    <scope>NUCLEOTIDE SEQUENCE [LARGE SCALE GENOMIC DNA]</scope>
</reference>
<feature type="region of interest" description="Disordered" evidence="15">
    <location>
        <begin position="398"/>
        <end position="418"/>
    </location>
</feature>
<dbReference type="SUPFAM" id="SSF90229">
    <property type="entry name" value="CCCH zinc finger"/>
    <property type="match status" value="2"/>
</dbReference>
<dbReference type="PANTHER" id="PTHR12547:SF174">
    <property type="entry name" value="MRNA DECAY ACTIVATOR PROTEIN ZFP36L2"/>
    <property type="match status" value="1"/>
</dbReference>
<feature type="region of interest" description="Disordered" evidence="15">
    <location>
        <begin position="270"/>
        <end position="296"/>
    </location>
</feature>
<feature type="compositionally biased region" description="Low complexity" evidence="15">
    <location>
        <begin position="581"/>
        <end position="590"/>
    </location>
</feature>
<keyword evidence="5 14" id="KW-0677">Repeat</keyword>
<dbReference type="Pfam" id="PF04553">
    <property type="entry name" value="Tis11B_N"/>
    <property type="match status" value="1"/>
</dbReference>
<keyword evidence="10 14" id="KW-0539">Nucleus</keyword>
<comment type="subunit">
    <text evidence="14">Associates with the cytoplasmic CCR4-NOT deadenylase complex to trigger ARE-containing mRNA deadenylation and decay processes.</text>
</comment>
<evidence type="ECO:0000256" key="7">
    <source>
        <dbReference type="ARBA" id="ARBA00022833"/>
    </source>
</evidence>
<evidence type="ECO:0000256" key="12">
    <source>
        <dbReference type="ARBA" id="ARBA00040871"/>
    </source>
</evidence>
<dbReference type="PANTHER" id="PTHR12547">
    <property type="entry name" value="CCCH ZINC FINGER/TIS11-RELATED"/>
    <property type="match status" value="1"/>
</dbReference>